<evidence type="ECO:0000256" key="2">
    <source>
        <dbReference type="ARBA" id="ARBA00022664"/>
    </source>
</evidence>
<dbReference type="GO" id="GO:0000380">
    <property type="term" value="P:alternative mRNA splicing, via spliceosome"/>
    <property type="evidence" value="ECO:0007669"/>
    <property type="project" value="TreeGrafter"/>
</dbReference>
<feature type="non-terminal residue" evidence="9">
    <location>
        <position position="1"/>
    </location>
</feature>
<gene>
    <name evidence="9" type="ORF">GIL414_LOCUS5592</name>
</gene>
<dbReference type="GO" id="GO:0071013">
    <property type="term" value="C:catalytic step 2 spliceosome"/>
    <property type="evidence" value="ECO:0007669"/>
    <property type="project" value="TreeGrafter"/>
</dbReference>
<dbReference type="SMART" id="SM00360">
    <property type="entry name" value="RRM"/>
    <property type="match status" value="3"/>
</dbReference>
<organism evidence="9 10">
    <name type="scientific">Rotaria magnacalcarata</name>
    <dbReference type="NCBI Taxonomy" id="392030"/>
    <lineage>
        <taxon>Eukaryota</taxon>
        <taxon>Metazoa</taxon>
        <taxon>Spiralia</taxon>
        <taxon>Gnathifera</taxon>
        <taxon>Rotifera</taxon>
        <taxon>Eurotatoria</taxon>
        <taxon>Bdelloidea</taxon>
        <taxon>Philodinida</taxon>
        <taxon>Philodinidae</taxon>
        <taxon>Rotaria</taxon>
    </lineage>
</organism>
<dbReference type="EMBL" id="CAJOBJ010001495">
    <property type="protein sequence ID" value="CAF3881989.1"/>
    <property type="molecule type" value="Genomic_DNA"/>
</dbReference>
<keyword evidence="5" id="KW-0539">Nucleus</keyword>
<sequence length="493" mass="54949">QQHQQRAQLDLIKKQQALLLMCRIYIGSINFELNEAMLKQAFQPFGPVKSVSLTFDPVTNRHKGFAFLEYETPEAAQLSIEQMNGVILGGRNIKVGRPSNMPQAQPIIDQLTEEAKNYNRIYIASIHPDLTEKDIQSVFEAFGKIRSSSLSKDTATGKHKGYGFIEYETVQAAQDAINSMNLFDLGGQFLRVGKAITPPEGLFASAQPVTSQMPTAAALAAATITAQLQAKDVETNSQPTVFLLYENFIISFATPMATNLPVSSPTQQVLKPSLPSSPQVINPPTPTSLSIPQPILLEEPPIPVGFQVDLQSQQQQPQQQQQQQQQQQYPSISLVLPRNQSLTNLDITENRKTVADLKNADDPLASLSQQEELSVKGREQRHLLMQKLNQRRLDSRVCVLRNMVGAEDVDDDLQQEITEECSKYGEVNKVVIYTERQGEEDNAEQIVKIFVEFKNSKEAEKSAESLNGRWFGGRMVKAELYDQAAYQAEDLSG</sequence>
<dbReference type="GO" id="GO:0006376">
    <property type="term" value="P:mRNA splice site recognition"/>
    <property type="evidence" value="ECO:0007669"/>
    <property type="project" value="TreeGrafter"/>
</dbReference>
<evidence type="ECO:0000256" key="3">
    <source>
        <dbReference type="ARBA" id="ARBA00022884"/>
    </source>
</evidence>
<dbReference type="GO" id="GO:0003723">
    <property type="term" value="F:RNA binding"/>
    <property type="evidence" value="ECO:0007669"/>
    <property type="project" value="UniProtKB-UniRule"/>
</dbReference>
<dbReference type="InterPro" id="IPR000504">
    <property type="entry name" value="RRM_dom"/>
</dbReference>
<dbReference type="Gene3D" id="3.30.70.330">
    <property type="match status" value="3"/>
</dbReference>
<protein>
    <recommendedName>
        <fullName evidence="8">RRM domain-containing protein</fullName>
    </recommendedName>
</protein>
<evidence type="ECO:0000259" key="8">
    <source>
        <dbReference type="PROSITE" id="PS50102"/>
    </source>
</evidence>
<dbReference type="GO" id="GO:0000381">
    <property type="term" value="P:regulation of alternative mRNA splicing, via spliceosome"/>
    <property type="evidence" value="ECO:0007669"/>
    <property type="project" value="TreeGrafter"/>
</dbReference>
<keyword evidence="4" id="KW-0508">mRNA splicing</keyword>
<evidence type="ECO:0000313" key="10">
    <source>
        <dbReference type="Proteomes" id="UP000681720"/>
    </source>
</evidence>
<dbReference type="Proteomes" id="UP000681720">
    <property type="component" value="Unassembled WGS sequence"/>
</dbReference>
<dbReference type="InterPro" id="IPR034209">
    <property type="entry name" value="PUF60_RRM1"/>
</dbReference>
<dbReference type="CDD" id="cd12648">
    <property type="entry name" value="RRM3_UHM_PUF60"/>
    <property type="match status" value="1"/>
</dbReference>
<dbReference type="PANTHER" id="PTHR47330:SF1">
    <property type="entry name" value="POLY(U)-BINDING-SPLICING FACTOR PUF60"/>
    <property type="match status" value="1"/>
</dbReference>
<evidence type="ECO:0000256" key="5">
    <source>
        <dbReference type="ARBA" id="ARBA00023242"/>
    </source>
</evidence>
<dbReference type="SUPFAM" id="SSF54928">
    <property type="entry name" value="RNA-binding domain, RBD"/>
    <property type="match status" value="2"/>
</dbReference>
<dbReference type="FunFam" id="3.30.70.330:FF:000136">
    <property type="entry name" value="poly(U)-binding-splicing factor PUF60 isoform X1"/>
    <property type="match status" value="1"/>
</dbReference>
<comment type="caution">
    <text evidence="9">The sequence shown here is derived from an EMBL/GenBank/DDBJ whole genome shotgun (WGS) entry which is preliminary data.</text>
</comment>
<dbReference type="InterPro" id="IPR051974">
    <property type="entry name" value="PUF60_regulator"/>
</dbReference>
<dbReference type="InterPro" id="IPR034212">
    <property type="entry name" value="PUF60_RRM3"/>
</dbReference>
<comment type="subcellular location">
    <subcellularLocation>
        <location evidence="1">Nucleus</location>
    </subcellularLocation>
</comment>
<accession>A0A8S2L4H8</accession>
<proteinExistence type="predicted"/>
<feature type="domain" description="RRM" evidence="8">
    <location>
        <begin position="396"/>
        <end position="483"/>
    </location>
</feature>
<dbReference type="GO" id="GO:0071011">
    <property type="term" value="C:precatalytic spliceosome"/>
    <property type="evidence" value="ECO:0007669"/>
    <property type="project" value="TreeGrafter"/>
</dbReference>
<dbReference type="CDD" id="cd12371">
    <property type="entry name" value="RRM2_PUF60"/>
    <property type="match status" value="1"/>
</dbReference>
<keyword evidence="2" id="KW-0507">mRNA processing</keyword>
<evidence type="ECO:0000256" key="1">
    <source>
        <dbReference type="ARBA" id="ARBA00004123"/>
    </source>
</evidence>
<dbReference type="InterPro" id="IPR035979">
    <property type="entry name" value="RBD_domain_sf"/>
</dbReference>
<feature type="domain" description="RRM" evidence="8">
    <location>
        <begin position="22"/>
        <end position="100"/>
    </location>
</feature>
<evidence type="ECO:0000256" key="6">
    <source>
        <dbReference type="PROSITE-ProRule" id="PRU00176"/>
    </source>
</evidence>
<dbReference type="AlphaFoldDB" id="A0A8S2L4H8"/>
<evidence type="ECO:0000256" key="7">
    <source>
        <dbReference type="SAM" id="MobiDB-lite"/>
    </source>
</evidence>
<dbReference type="InterPro" id="IPR034211">
    <property type="entry name" value="PUF60_RRM2"/>
</dbReference>
<dbReference type="InterPro" id="IPR003954">
    <property type="entry name" value="RRM_euk-type"/>
</dbReference>
<name>A0A8S2L4H8_9BILA</name>
<feature type="region of interest" description="Disordered" evidence="7">
    <location>
        <begin position="262"/>
        <end position="293"/>
    </location>
</feature>
<feature type="compositionally biased region" description="Polar residues" evidence="7">
    <location>
        <begin position="262"/>
        <end position="280"/>
    </location>
</feature>
<dbReference type="PROSITE" id="PS50102">
    <property type="entry name" value="RRM"/>
    <property type="match status" value="3"/>
</dbReference>
<feature type="compositionally biased region" description="Low complexity" evidence="7">
    <location>
        <begin position="311"/>
        <end position="328"/>
    </location>
</feature>
<dbReference type="InterPro" id="IPR012677">
    <property type="entry name" value="Nucleotide-bd_a/b_plait_sf"/>
</dbReference>
<dbReference type="Pfam" id="PF00076">
    <property type="entry name" value="RRM_1"/>
    <property type="match status" value="3"/>
</dbReference>
<reference evidence="9" key="1">
    <citation type="submission" date="2021-02" db="EMBL/GenBank/DDBJ databases">
        <authorList>
            <person name="Nowell W R."/>
        </authorList>
    </citation>
    <scope>NUCLEOTIDE SEQUENCE</scope>
</reference>
<feature type="region of interest" description="Disordered" evidence="7">
    <location>
        <begin position="310"/>
        <end position="329"/>
    </location>
</feature>
<evidence type="ECO:0000256" key="4">
    <source>
        <dbReference type="ARBA" id="ARBA00023187"/>
    </source>
</evidence>
<dbReference type="PANTHER" id="PTHR47330">
    <property type="entry name" value="POLY(U)-BINDING-SPLICING FACTOR PUF60-B-RELATED"/>
    <property type="match status" value="1"/>
</dbReference>
<dbReference type="CDD" id="cd12370">
    <property type="entry name" value="RRM1_PUF60"/>
    <property type="match status" value="1"/>
</dbReference>
<keyword evidence="3 6" id="KW-0694">RNA-binding</keyword>
<dbReference type="SMART" id="SM00361">
    <property type="entry name" value="RRM_1"/>
    <property type="match status" value="2"/>
</dbReference>
<feature type="domain" description="RRM" evidence="8">
    <location>
        <begin position="119"/>
        <end position="197"/>
    </location>
</feature>
<dbReference type="FunFam" id="3.30.70.330:FF:000382">
    <property type="entry name" value="G-patch domain-containing protein"/>
    <property type="match status" value="1"/>
</dbReference>
<evidence type="ECO:0000313" key="9">
    <source>
        <dbReference type="EMBL" id="CAF3881989.1"/>
    </source>
</evidence>